<accession>A0A1V2N901</accession>
<feature type="region of interest" description="Disordered" evidence="1">
    <location>
        <begin position="59"/>
        <end position="82"/>
    </location>
</feature>
<evidence type="ECO:0000256" key="2">
    <source>
        <dbReference type="SAM" id="SignalP"/>
    </source>
</evidence>
<feature type="compositionally biased region" description="Polar residues" evidence="1">
    <location>
        <begin position="62"/>
        <end position="82"/>
    </location>
</feature>
<dbReference type="RefSeq" id="WP_076970539.1">
    <property type="nucleotide sequence ID" value="NZ_LVWB01000003.1"/>
</dbReference>
<organism evidence="3 4">
    <name type="scientific">Candidatus Liberibacter solanacearum</name>
    <dbReference type="NCBI Taxonomy" id="556287"/>
    <lineage>
        <taxon>Bacteria</taxon>
        <taxon>Pseudomonadati</taxon>
        <taxon>Pseudomonadota</taxon>
        <taxon>Alphaproteobacteria</taxon>
        <taxon>Hyphomicrobiales</taxon>
        <taxon>Rhizobiaceae</taxon>
        <taxon>Liberibacter</taxon>
    </lineage>
</organism>
<dbReference type="AlphaFoldDB" id="A0A1V2N901"/>
<feature type="signal peptide" evidence="2">
    <location>
        <begin position="1"/>
        <end position="22"/>
    </location>
</feature>
<evidence type="ECO:0008006" key="5">
    <source>
        <dbReference type="Google" id="ProtNLM"/>
    </source>
</evidence>
<protein>
    <recommendedName>
        <fullName evidence="5">Lipoprotein</fullName>
    </recommendedName>
</protein>
<dbReference type="Proteomes" id="UP000189542">
    <property type="component" value="Unassembled WGS sequence"/>
</dbReference>
<keyword evidence="2" id="KW-0732">Signal</keyword>
<sequence length="82" mass="8964">MKTVKYYIPLFSLLSIALSSCNSPPPPPPPQSLPDHIVEVVQKLVAEKIQQAADKAAEAMKTKTSLTESYSSEDFNNPTETT</sequence>
<proteinExistence type="predicted"/>
<feature type="chain" id="PRO_5012302007" description="Lipoprotein" evidence="2">
    <location>
        <begin position="23"/>
        <end position="82"/>
    </location>
</feature>
<gene>
    <name evidence="3" type="ORF">AYO25_00715</name>
</gene>
<evidence type="ECO:0000256" key="1">
    <source>
        <dbReference type="SAM" id="MobiDB-lite"/>
    </source>
</evidence>
<reference evidence="3 4" key="1">
    <citation type="journal article" date="2017" name="PLoS ONE">
        <title>Genomic sequence of 'Candidatus Liberibacter solanacearum' haplotype C and its comparison with haplotype A and B genomes.</title>
        <authorList>
            <person name="Wang J."/>
            <person name="Haapalainen M."/>
            <person name="Schott T."/>
            <person name="Thompson S.M."/>
            <person name="Smith G.R."/>
            <person name="Nissinen A.I."/>
            <person name="Pirhonen M."/>
        </authorList>
    </citation>
    <scope>NUCLEOTIDE SEQUENCE [LARGE SCALE GENOMIC DNA]</scope>
    <source>
        <strain evidence="3 4">FIN111</strain>
    </source>
</reference>
<evidence type="ECO:0000313" key="4">
    <source>
        <dbReference type="Proteomes" id="UP000189542"/>
    </source>
</evidence>
<dbReference type="EMBL" id="LVWB01000003">
    <property type="protein sequence ID" value="ONI60217.1"/>
    <property type="molecule type" value="Genomic_DNA"/>
</dbReference>
<dbReference type="PROSITE" id="PS51257">
    <property type="entry name" value="PROKAR_LIPOPROTEIN"/>
    <property type="match status" value="1"/>
</dbReference>
<evidence type="ECO:0000313" key="3">
    <source>
        <dbReference type="EMBL" id="ONI60217.1"/>
    </source>
</evidence>
<name>A0A1V2N901_9HYPH</name>
<comment type="caution">
    <text evidence="3">The sequence shown here is derived from an EMBL/GenBank/DDBJ whole genome shotgun (WGS) entry which is preliminary data.</text>
</comment>